<dbReference type="AlphaFoldDB" id="A0A7R9U935"/>
<feature type="compositionally biased region" description="Basic and acidic residues" evidence="1">
    <location>
        <begin position="425"/>
        <end position="441"/>
    </location>
</feature>
<sequence length="476" mass="53401">MHDDSITRNDLQRAALLALQELCELGVEDLQRQKLEALWILSSRPDSSRLVARPLRPRYGMYWELDLSISVVVDDMNEFCSMHSSVNEVVKLLLTRLEVEVLDGERIQGVHWRSDQREVSKEITSKTRKHYGQIFDSGFFSGVWVHKEDRSAFQVDVVMNALQENFRKLQNDIHQGFDDLSADLREIDQGLEGNSARLTNMVQTLLEACHDSGDLPPKLALILPKNAAASFDPRTWFTSELHIVFLCDVTLQPGIDEEGNVVNFTICQPREFLQKAFPYIKLGLLVVQAALLSGRLLGYPVPEISGLYNVFTEASQVAGAMAELVEALEEEVQGNETDASFDYTALLEAGSVAEDRVEYLREQCEANFKIVKGMMDGIDAKWQENCGLVWCTADDGTSAWVRKDVEQAFRESGREMLRMSGRQLPVEESKQGEPGGKEEQLGRSSGRQPSAEEDLGANNSMRKDKEPGDNCACVMS</sequence>
<organism evidence="2">
    <name type="scientific">Pinguiococcus pyrenoidosus</name>
    <dbReference type="NCBI Taxonomy" id="172671"/>
    <lineage>
        <taxon>Eukaryota</taxon>
        <taxon>Sar</taxon>
        <taxon>Stramenopiles</taxon>
        <taxon>Ochrophyta</taxon>
        <taxon>Pinguiophyceae</taxon>
        <taxon>Pinguiochrysidales</taxon>
        <taxon>Pinguiochrysidaceae</taxon>
        <taxon>Pinguiococcus</taxon>
    </lineage>
</organism>
<proteinExistence type="predicted"/>
<evidence type="ECO:0000256" key="1">
    <source>
        <dbReference type="SAM" id="MobiDB-lite"/>
    </source>
</evidence>
<accession>A0A7R9U935</accession>
<gene>
    <name evidence="2" type="ORF">PPYR1160_LOCUS8292</name>
</gene>
<name>A0A7R9U935_9STRA</name>
<reference evidence="2" key="1">
    <citation type="submission" date="2021-01" db="EMBL/GenBank/DDBJ databases">
        <authorList>
            <person name="Corre E."/>
            <person name="Pelletier E."/>
            <person name="Niang G."/>
            <person name="Scheremetjew M."/>
            <person name="Finn R."/>
            <person name="Kale V."/>
            <person name="Holt S."/>
            <person name="Cochrane G."/>
            <person name="Meng A."/>
            <person name="Brown T."/>
            <person name="Cohen L."/>
        </authorList>
    </citation>
    <scope>NUCLEOTIDE SEQUENCE</scope>
    <source>
        <strain evidence="2">CCMP2078</strain>
    </source>
</reference>
<feature type="region of interest" description="Disordered" evidence="1">
    <location>
        <begin position="417"/>
        <end position="476"/>
    </location>
</feature>
<protein>
    <submittedName>
        <fullName evidence="2">Uncharacterized protein</fullName>
    </submittedName>
</protein>
<dbReference type="EMBL" id="HBEA01010833">
    <property type="protein sequence ID" value="CAD8258791.1"/>
    <property type="molecule type" value="Transcribed_RNA"/>
</dbReference>
<evidence type="ECO:0000313" key="2">
    <source>
        <dbReference type="EMBL" id="CAD8258791.1"/>
    </source>
</evidence>